<gene>
    <name evidence="8" type="ORF">C667_16069</name>
</gene>
<feature type="region of interest" description="Disordered" evidence="6">
    <location>
        <begin position="260"/>
        <end position="300"/>
    </location>
</feature>
<feature type="domain" description="ABC transporter" evidence="7">
    <location>
        <begin position="9"/>
        <end position="237"/>
    </location>
</feature>
<name>N6ZV56_9RHOO</name>
<dbReference type="Proteomes" id="UP000013047">
    <property type="component" value="Unassembled WGS sequence"/>
</dbReference>
<keyword evidence="9" id="KW-1185">Reference proteome</keyword>
<keyword evidence="3" id="KW-1003">Cell membrane</keyword>
<evidence type="ECO:0000256" key="2">
    <source>
        <dbReference type="ARBA" id="ARBA00022448"/>
    </source>
</evidence>
<dbReference type="InterPro" id="IPR017871">
    <property type="entry name" value="ABC_transporter-like_CS"/>
</dbReference>
<evidence type="ECO:0000256" key="6">
    <source>
        <dbReference type="SAM" id="MobiDB-lite"/>
    </source>
</evidence>
<evidence type="ECO:0000256" key="4">
    <source>
        <dbReference type="ARBA" id="ARBA00022741"/>
    </source>
</evidence>
<feature type="compositionally biased region" description="Basic and acidic residues" evidence="6">
    <location>
        <begin position="264"/>
        <end position="277"/>
    </location>
</feature>
<evidence type="ECO:0000256" key="5">
    <source>
        <dbReference type="ARBA" id="ARBA00022840"/>
    </source>
</evidence>
<sequence>MNRLALPMIRLDNLTLGYDRHPAVHHLSAEIPAGALVAVVGPNGAGKSTLLKGLAGELRPIGGRILLPELPAGGLAYMPQRGEIDHSFPVSVFDVVAMGLWHEIGAFGGLSREQRGRVRAALAAVGMAGFESRPIGSLSGGQLQRARFARLMLQDAPLILLDEPFAAIDSRTVDDLVELILGWHDEGRTILTVVHDLEQVRRHFPTALLLSREPVAFGPTAEVLTPERLARARRLSEAFDEHAHECHIEELTVAVAPDVGAHPHAHDDGHAHAEGHGHAPARPATHAHLAPRPRRGLPRH</sequence>
<dbReference type="Gene3D" id="3.40.50.300">
    <property type="entry name" value="P-loop containing nucleotide triphosphate hydrolases"/>
    <property type="match status" value="1"/>
</dbReference>
<reference evidence="8 9" key="1">
    <citation type="submission" date="2012-09" db="EMBL/GenBank/DDBJ databases">
        <title>Draft Genome Sequences of 6 Strains from Genus Thauera.</title>
        <authorList>
            <person name="Liu B."/>
            <person name="Shapleigh J.P."/>
            <person name="Frostegard A.H."/>
        </authorList>
    </citation>
    <scope>NUCLEOTIDE SEQUENCE [LARGE SCALE GENOMIC DNA]</scope>
    <source>
        <strain evidence="8 9">B4P</strain>
    </source>
</reference>
<comment type="similarity">
    <text evidence="1">Belongs to the ABC transporter superfamily.</text>
</comment>
<dbReference type="InterPro" id="IPR027417">
    <property type="entry name" value="P-loop_NTPase"/>
</dbReference>
<dbReference type="AlphaFoldDB" id="N6ZV56"/>
<dbReference type="PANTHER" id="PTHR42734:SF5">
    <property type="entry name" value="IRON TRANSPORT SYSTEM ATP-BINDING PROTEIN HI_0361-RELATED"/>
    <property type="match status" value="1"/>
</dbReference>
<protein>
    <submittedName>
        <fullName evidence="8">ABC transporter</fullName>
    </submittedName>
</protein>
<dbReference type="InterPro" id="IPR003439">
    <property type="entry name" value="ABC_transporter-like_ATP-bd"/>
</dbReference>
<dbReference type="SMART" id="SM00382">
    <property type="entry name" value="AAA"/>
    <property type="match status" value="1"/>
</dbReference>
<keyword evidence="5" id="KW-0067">ATP-binding</keyword>
<feature type="compositionally biased region" description="Basic residues" evidence="6">
    <location>
        <begin position="289"/>
        <end position="300"/>
    </location>
</feature>
<evidence type="ECO:0000259" key="7">
    <source>
        <dbReference type="PROSITE" id="PS50893"/>
    </source>
</evidence>
<dbReference type="PROSITE" id="PS50893">
    <property type="entry name" value="ABC_TRANSPORTER_2"/>
    <property type="match status" value="1"/>
</dbReference>
<evidence type="ECO:0000256" key="3">
    <source>
        <dbReference type="ARBA" id="ARBA00022475"/>
    </source>
</evidence>
<organism evidence="8 9">
    <name type="scientific">Thauera phenylacetica B4P</name>
    <dbReference type="NCBI Taxonomy" id="1234382"/>
    <lineage>
        <taxon>Bacteria</taxon>
        <taxon>Pseudomonadati</taxon>
        <taxon>Pseudomonadota</taxon>
        <taxon>Betaproteobacteria</taxon>
        <taxon>Rhodocyclales</taxon>
        <taxon>Zoogloeaceae</taxon>
        <taxon>Thauera</taxon>
    </lineage>
</organism>
<dbReference type="GO" id="GO:0016887">
    <property type="term" value="F:ATP hydrolysis activity"/>
    <property type="evidence" value="ECO:0007669"/>
    <property type="project" value="InterPro"/>
</dbReference>
<evidence type="ECO:0000256" key="1">
    <source>
        <dbReference type="ARBA" id="ARBA00005417"/>
    </source>
</evidence>
<dbReference type="RefSeq" id="WP_004368889.1">
    <property type="nucleotide sequence ID" value="NZ_AMXF01000145.1"/>
</dbReference>
<proteinExistence type="inferred from homology"/>
<keyword evidence="4" id="KW-0547">Nucleotide-binding</keyword>
<dbReference type="GO" id="GO:0005524">
    <property type="term" value="F:ATP binding"/>
    <property type="evidence" value="ECO:0007669"/>
    <property type="project" value="UniProtKB-KW"/>
</dbReference>
<dbReference type="CDD" id="cd03235">
    <property type="entry name" value="ABC_Metallic_Cations"/>
    <property type="match status" value="1"/>
</dbReference>
<dbReference type="SUPFAM" id="SSF52540">
    <property type="entry name" value="P-loop containing nucleoside triphosphate hydrolases"/>
    <property type="match status" value="1"/>
</dbReference>
<keyword evidence="3" id="KW-0472">Membrane</keyword>
<keyword evidence="2" id="KW-0813">Transport</keyword>
<comment type="caution">
    <text evidence="8">The sequence shown here is derived from an EMBL/GenBank/DDBJ whole genome shotgun (WGS) entry which is preliminary data.</text>
</comment>
<evidence type="ECO:0000313" key="8">
    <source>
        <dbReference type="EMBL" id="ENO96014.1"/>
    </source>
</evidence>
<dbReference type="PANTHER" id="PTHR42734">
    <property type="entry name" value="METAL TRANSPORT SYSTEM ATP-BINDING PROTEIN TM_0124-RELATED"/>
    <property type="match status" value="1"/>
</dbReference>
<dbReference type="Pfam" id="PF00005">
    <property type="entry name" value="ABC_tran"/>
    <property type="match status" value="1"/>
</dbReference>
<dbReference type="OrthoDB" id="9806726at2"/>
<accession>N6ZV56</accession>
<dbReference type="InterPro" id="IPR050153">
    <property type="entry name" value="Metal_Ion_Import_ABC"/>
</dbReference>
<dbReference type="EMBL" id="AMXF01000145">
    <property type="protein sequence ID" value="ENO96014.1"/>
    <property type="molecule type" value="Genomic_DNA"/>
</dbReference>
<evidence type="ECO:0000313" key="9">
    <source>
        <dbReference type="Proteomes" id="UP000013047"/>
    </source>
</evidence>
<dbReference type="InterPro" id="IPR003593">
    <property type="entry name" value="AAA+_ATPase"/>
</dbReference>
<dbReference type="PROSITE" id="PS00211">
    <property type="entry name" value="ABC_TRANSPORTER_1"/>
    <property type="match status" value="1"/>
</dbReference>